<evidence type="ECO:0000313" key="2">
    <source>
        <dbReference type="Proteomes" id="UP001059596"/>
    </source>
</evidence>
<dbReference type="Proteomes" id="UP001059596">
    <property type="component" value="Chromosome 3R"/>
</dbReference>
<evidence type="ECO:0000313" key="1">
    <source>
        <dbReference type="EMBL" id="KAI8045190.1"/>
    </source>
</evidence>
<name>A0A9P9YXX1_9MUSC</name>
<protein>
    <submittedName>
        <fullName evidence="1">Uncharacterized protein</fullName>
    </submittedName>
</protein>
<dbReference type="AlphaFoldDB" id="A0A9P9YXX1"/>
<organism evidence="1 2">
    <name type="scientific">Drosophila gunungcola</name>
    <name type="common">fruit fly</name>
    <dbReference type="NCBI Taxonomy" id="103775"/>
    <lineage>
        <taxon>Eukaryota</taxon>
        <taxon>Metazoa</taxon>
        <taxon>Ecdysozoa</taxon>
        <taxon>Arthropoda</taxon>
        <taxon>Hexapoda</taxon>
        <taxon>Insecta</taxon>
        <taxon>Pterygota</taxon>
        <taxon>Neoptera</taxon>
        <taxon>Endopterygota</taxon>
        <taxon>Diptera</taxon>
        <taxon>Brachycera</taxon>
        <taxon>Muscomorpha</taxon>
        <taxon>Ephydroidea</taxon>
        <taxon>Drosophilidae</taxon>
        <taxon>Drosophila</taxon>
        <taxon>Sophophora</taxon>
    </lineage>
</organism>
<keyword evidence="2" id="KW-1185">Reference proteome</keyword>
<comment type="caution">
    <text evidence="1">The sequence shown here is derived from an EMBL/GenBank/DDBJ whole genome shotgun (WGS) entry which is preliminary data.</text>
</comment>
<gene>
    <name evidence="1" type="ORF">M5D96_001369</name>
</gene>
<sequence>MCPLAKLVIRLHLRMFDLPATSLFNCCLSVRGMTNRQDDVLWLEFRLELSRVKGGAQMGGLRPSGCDGYFIAPSNQLVACMWVVVLNASGWLSCRDNYLRVASVKCS</sequence>
<reference evidence="1" key="1">
    <citation type="journal article" date="2023" name="Genome Biol. Evol.">
        <title>Long-read-based Genome Assembly of Drosophila gunungcola Reveals Fewer Chemosensory Genes in Flower-breeding Species.</title>
        <authorList>
            <person name="Negi A."/>
            <person name="Liao B.Y."/>
            <person name="Yeh S.D."/>
        </authorList>
    </citation>
    <scope>NUCLEOTIDE SEQUENCE</scope>
    <source>
        <strain evidence="1">Sukarami</strain>
    </source>
</reference>
<dbReference type="EMBL" id="JAMKOV010000001">
    <property type="protein sequence ID" value="KAI8045190.1"/>
    <property type="molecule type" value="Genomic_DNA"/>
</dbReference>
<proteinExistence type="predicted"/>
<accession>A0A9P9YXX1</accession>